<evidence type="ECO:0000313" key="2">
    <source>
        <dbReference type="Proteomes" id="UP000239710"/>
    </source>
</evidence>
<reference evidence="1 2" key="1">
    <citation type="submission" date="2016-08" db="EMBL/GenBank/DDBJ databases">
        <title>Evolution of the type three secretion system and type three effector repertoires in Xanthomonas.</title>
        <authorList>
            <person name="Merda D."/>
            <person name="Briand M."/>
            <person name="Bosis E."/>
            <person name="Rousseau C."/>
            <person name="Portier P."/>
            <person name="Jacques M.-A."/>
            <person name="Fischer-Le Saux M."/>
        </authorList>
    </citation>
    <scope>NUCLEOTIDE SEQUENCE [LARGE SCALE GENOMIC DNA]</scope>
    <source>
        <strain evidence="1 2">CFBP1976</strain>
    </source>
</reference>
<dbReference type="Proteomes" id="UP000239710">
    <property type="component" value="Unassembled WGS sequence"/>
</dbReference>
<name>A0ABX5BNV9_9XANT</name>
<evidence type="ECO:0000313" key="1">
    <source>
        <dbReference type="EMBL" id="PPV06458.1"/>
    </source>
</evidence>
<protein>
    <submittedName>
        <fullName evidence="1">Uncharacterized protein</fullName>
    </submittedName>
</protein>
<accession>A0ABX5BNV9</accession>
<dbReference type="EMBL" id="MDCE01000015">
    <property type="protein sequence ID" value="PPV06458.1"/>
    <property type="molecule type" value="Genomic_DNA"/>
</dbReference>
<sequence>MQLRGKTLEAETGSASCPFLFVSQQGKGMALRSIRHSTHCGMFHIAIAPLGIFGTRRVC</sequence>
<organism evidence="1 2">
    <name type="scientific">Xanthomonas bromi</name>
    <dbReference type="NCBI Taxonomy" id="56449"/>
    <lineage>
        <taxon>Bacteria</taxon>
        <taxon>Pseudomonadati</taxon>
        <taxon>Pseudomonadota</taxon>
        <taxon>Gammaproteobacteria</taxon>
        <taxon>Lysobacterales</taxon>
        <taxon>Lysobacteraceae</taxon>
        <taxon>Xanthomonas</taxon>
    </lineage>
</organism>
<keyword evidence="2" id="KW-1185">Reference proteome</keyword>
<comment type="caution">
    <text evidence="1">The sequence shown here is derived from an EMBL/GenBank/DDBJ whole genome shotgun (WGS) entry which is preliminary data.</text>
</comment>
<proteinExistence type="predicted"/>
<gene>
    <name evidence="1" type="ORF">XbrCFBP1976_11760</name>
</gene>